<accession>A0ABR8SGX1</accession>
<dbReference type="Proteomes" id="UP000603641">
    <property type="component" value="Unassembled WGS sequence"/>
</dbReference>
<sequence length="308" mass="36192">MMIEEQRKKIVNLAAMECGASCLMTFLNLRDYQYKYYLLNYWNLNYYSNVLMASKNIRKSNLDFLFGIDMHFNSGDIETIKEVLSSGRVICLLARANQFAFFPKHLNVMDDQSFKHMVIIENVYEGAFRVIDPIVDFVGDLTEDEMKEAVHTDGLFYFYELSERGGELPSPSAIYQHTVQANYNAYHHSQVNEGRMALLKFQEDLDHSLSCDEIKRDKWIDNNTITISSIIKTRKQIWDTLCLMRKDKDSTFLDKLFSDLIKNWNLLNFLLLKYKRKPLPDKVDAIKNRIIVIQELEERFLKKLVEEG</sequence>
<gene>
    <name evidence="1" type="ORF">H9648_01725</name>
</gene>
<comment type="caution">
    <text evidence="1">The sequence shown here is derived from an EMBL/GenBank/DDBJ whole genome shotgun (WGS) entry which is preliminary data.</text>
</comment>
<organism evidence="1 2">
    <name type="scientific">Fictibacillus norfolkensis</name>
    <dbReference type="NCBI Taxonomy" id="2762233"/>
    <lineage>
        <taxon>Bacteria</taxon>
        <taxon>Bacillati</taxon>
        <taxon>Bacillota</taxon>
        <taxon>Bacilli</taxon>
        <taxon>Bacillales</taxon>
        <taxon>Fictibacillaceae</taxon>
        <taxon>Fictibacillus</taxon>
    </lineage>
</organism>
<evidence type="ECO:0000313" key="2">
    <source>
        <dbReference type="Proteomes" id="UP000603641"/>
    </source>
</evidence>
<proteinExistence type="predicted"/>
<evidence type="ECO:0008006" key="3">
    <source>
        <dbReference type="Google" id="ProtNLM"/>
    </source>
</evidence>
<protein>
    <recommendedName>
        <fullName evidence="3">Butirosin biosynthesis protein H N-terminal domain-containing protein</fullName>
    </recommendedName>
</protein>
<name>A0ABR8SGX1_9BACL</name>
<dbReference type="EMBL" id="JACSQM010000001">
    <property type="protein sequence ID" value="MBD7962755.1"/>
    <property type="molecule type" value="Genomic_DNA"/>
</dbReference>
<keyword evidence="2" id="KW-1185">Reference proteome</keyword>
<evidence type="ECO:0000313" key="1">
    <source>
        <dbReference type="EMBL" id="MBD7962755.1"/>
    </source>
</evidence>
<dbReference type="RefSeq" id="WP_191752057.1">
    <property type="nucleotide sequence ID" value="NZ_JACSQM010000001.1"/>
</dbReference>
<reference evidence="1 2" key="1">
    <citation type="submission" date="2020-08" db="EMBL/GenBank/DDBJ databases">
        <title>A Genomic Blueprint of the Chicken Gut Microbiome.</title>
        <authorList>
            <person name="Gilroy R."/>
            <person name="Ravi A."/>
            <person name="Getino M."/>
            <person name="Pursley I."/>
            <person name="Horton D.L."/>
            <person name="Alikhan N.-F."/>
            <person name="Baker D."/>
            <person name="Gharbi K."/>
            <person name="Hall N."/>
            <person name="Watson M."/>
            <person name="Adriaenssens E.M."/>
            <person name="Foster-Nyarko E."/>
            <person name="Jarju S."/>
            <person name="Secka A."/>
            <person name="Antonio M."/>
            <person name="Oren A."/>
            <person name="Chaudhuri R."/>
            <person name="La Ragione R.M."/>
            <person name="Hildebrand F."/>
            <person name="Pallen M.J."/>
        </authorList>
    </citation>
    <scope>NUCLEOTIDE SEQUENCE [LARGE SCALE GENOMIC DNA]</scope>
    <source>
        <strain evidence="1 2">Sa2CUA10</strain>
    </source>
</reference>